<dbReference type="Proteomes" id="UP000095210">
    <property type="component" value="Chromosome"/>
</dbReference>
<dbReference type="KEGG" id="ahm:TL08_21515"/>
<dbReference type="InterPro" id="IPR011545">
    <property type="entry name" value="DEAD/DEAH_box_helicase_dom"/>
</dbReference>
<evidence type="ECO:0000256" key="3">
    <source>
        <dbReference type="ARBA" id="ARBA00022801"/>
    </source>
</evidence>
<dbReference type="EMBL" id="CP014859">
    <property type="protein sequence ID" value="AOS65090.1"/>
    <property type="molecule type" value="Genomic_DNA"/>
</dbReference>
<dbReference type="PROSITE" id="PS51194">
    <property type="entry name" value="HELICASE_CTER"/>
    <property type="match status" value="1"/>
</dbReference>
<keyword evidence="13" id="KW-1185">Reference proteome</keyword>
<evidence type="ECO:0000256" key="9">
    <source>
        <dbReference type="SAM" id="MobiDB-lite"/>
    </source>
</evidence>
<evidence type="ECO:0000259" key="10">
    <source>
        <dbReference type="PROSITE" id="PS51192"/>
    </source>
</evidence>
<dbReference type="Pfam" id="PF19306">
    <property type="entry name" value="WHD_Lhr"/>
    <property type="match status" value="1"/>
</dbReference>
<feature type="domain" description="Helicase C-terminal" evidence="11">
    <location>
        <begin position="298"/>
        <end position="526"/>
    </location>
</feature>
<dbReference type="GO" id="GO:0003677">
    <property type="term" value="F:DNA binding"/>
    <property type="evidence" value="ECO:0007669"/>
    <property type="project" value="UniProtKB-KW"/>
</dbReference>
<accession>A0AAC9HV31</accession>
<dbReference type="InterPro" id="IPR055368">
    <property type="entry name" value="WH3_Lhr"/>
</dbReference>
<dbReference type="PANTHER" id="PTHR47962">
    <property type="entry name" value="ATP-DEPENDENT HELICASE LHR-RELATED-RELATED"/>
    <property type="match status" value="1"/>
</dbReference>
<dbReference type="GO" id="GO:0006281">
    <property type="term" value="P:DNA repair"/>
    <property type="evidence" value="ECO:0007669"/>
    <property type="project" value="UniProtKB-KW"/>
</dbReference>
<proteinExistence type="predicted"/>
<dbReference type="GO" id="GO:0004386">
    <property type="term" value="F:helicase activity"/>
    <property type="evidence" value="ECO:0007669"/>
    <property type="project" value="UniProtKB-KW"/>
</dbReference>
<protein>
    <submittedName>
        <fullName evidence="12">Helicase family protein</fullName>
        <ecNumber evidence="12">3.6.4.-</ecNumber>
    </submittedName>
</protein>
<dbReference type="InterPro" id="IPR045628">
    <property type="entry name" value="Lhr_WH_dom"/>
</dbReference>
<dbReference type="SMART" id="SM00487">
    <property type="entry name" value="DEXDc"/>
    <property type="match status" value="1"/>
</dbReference>
<dbReference type="GO" id="GO:0005524">
    <property type="term" value="F:ATP binding"/>
    <property type="evidence" value="ECO:0007669"/>
    <property type="project" value="UniProtKB-KW"/>
</dbReference>
<dbReference type="SMART" id="SM00490">
    <property type="entry name" value="HELICc"/>
    <property type="match status" value="1"/>
</dbReference>
<dbReference type="GO" id="GO:0016887">
    <property type="term" value="F:ATP hydrolysis activity"/>
    <property type="evidence" value="ECO:0007669"/>
    <property type="project" value="TreeGrafter"/>
</dbReference>
<dbReference type="Pfam" id="PF23235">
    <property type="entry name" value="WHD_3rd_Lhr"/>
    <property type="match status" value="1"/>
</dbReference>
<dbReference type="PANTHER" id="PTHR47962:SF5">
    <property type="entry name" value="ATP-DEPENDENT HELICASE LHR-RELATED"/>
    <property type="match status" value="1"/>
</dbReference>
<dbReference type="InterPro" id="IPR014001">
    <property type="entry name" value="Helicase_ATP-bd"/>
</dbReference>
<evidence type="ECO:0000313" key="13">
    <source>
        <dbReference type="Proteomes" id="UP000095210"/>
    </source>
</evidence>
<keyword evidence="6" id="KW-0238">DNA-binding</keyword>
<feature type="region of interest" description="Disordered" evidence="9">
    <location>
        <begin position="344"/>
        <end position="399"/>
    </location>
</feature>
<feature type="region of interest" description="Disordered" evidence="9">
    <location>
        <begin position="252"/>
        <end position="293"/>
    </location>
</feature>
<dbReference type="InterPro" id="IPR027417">
    <property type="entry name" value="P-loop_NTPase"/>
</dbReference>
<dbReference type="InterPro" id="IPR055369">
    <property type="entry name" value="WH2_Lhr"/>
</dbReference>
<dbReference type="InterPro" id="IPR052511">
    <property type="entry name" value="ATP-dep_Helicase"/>
</dbReference>
<gene>
    <name evidence="12" type="ORF">TL08_21515</name>
</gene>
<dbReference type="InterPro" id="IPR013701">
    <property type="entry name" value="Lhr-like_DEAD/DEAH_assoc"/>
</dbReference>
<dbReference type="Pfam" id="PF23236">
    <property type="entry name" value="WHD_2nd_Lhr"/>
    <property type="match status" value="1"/>
</dbReference>
<evidence type="ECO:0000256" key="5">
    <source>
        <dbReference type="ARBA" id="ARBA00022840"/>
    </source>
</evidence>
<dbReference type="SUPFAM" id="SSF52540">
    <property type="entry name" value="P-loop containing nucleoside triphosphate hydrolases"/>
    <property type="match status" value="1"/>
</dbReference>
<dbReference type="Gene3D" id="3.40.50.300">
    <property type="entry name" value="P-loop containing nucleotide triphosphate hydrolases"/>
    <property type="match status" value="2"/>
</dbReference>
<evidence type="ECO:0000256" key="7">
    <source>
        <dbReference type="ARBA" id="ARBA00023204"/>
    </source>
</evidence>
<dbReference type="Pfam" id="PF00271">
    <property type="entry name" value="Helicase_C"/>
    <property type="match status" value="1"/>
</dbReference>
<dbReference type="Pfam" id="PF08494">
    <property type="entry name" value="DEAD_assoc"/>
    <property type="match status" value="1"/>
</dbReference>
<dbReference type="SMART" id="SM00382">
    <property type="entry name" value="AAA"/>
    <property type="match status" value="1"/>
</dbReference>
<keyword evidence="4 12" id="KW-0347">Helicase</keyword>
<reference evidence="13" key="1">
    <citation type="submission" date="2016-03" db="EMBL/GenBank/DDBJ databases">
        <title>Complete genome sequence of the type strain Actinoalloteichus hymeniacidonis DSM 45092.</title>
        <authorList>
            <person name="Schaffert L."/>
            <person name="Albersmeier A."/>
            <person name="Winkler A."/>
            <person name="Kalinowski J."/>
            <person name="Zotchev S."/>
            <person name="Ruckert C."/>
        </authorList>
    </citation>
    <scope>NUCLEOTIDE SEQUENCE [LARGE SCALE GENOMIC DNA]</scope>
    <source>
        <strain evidence="13">HPA177(T) (DSM 45092(T))</strain>
    </source>
</reference>
<dbReference type="InterPro" id="IPR001650">
    <property type="entry name" value="Helicase_C-like"/>
</dbReference>
<keyword evidence="3 12" id="KW-0378">Hydrolase</keyword>
<evidence type="ECO:0000256" key="4">
    <source>
        <dbReference type="ARBA" id="ARBA00022806"/>
    </source>
</evidence>
<evidence type="ECO:0000256" key="6">
    <source>
        <dbReference type="ARBA" id="ARBA00023125"/>
    </source>
</evidence>
<evidence type="ECO:0000256" key="2">
    <source>
        <dbReference type="ARBA" id="ARBA00022763"/>
    </source>
</evidence>
<dbReference type="Pfam" id="PF23234">
    <property type="entry name" value="WHD_4th_Lhr"/>
    <property type="match status" value="1"/>
</dbReference>
<keyword evidence="8" id="KW-0413">Isomerase</keyword>
<evidence type="ECO:0000259" key="11">
    <source>
        <dbReference type="PROSITE" id="PS51194"/>
    </source>
</evidence>
<organism evidence="12 13">
    <name type="scientific">Actinoalloteichus hymeniacidonis</name>
    <dbReference type="NCBI Taxonomy" id="340345"/>
    <lineage>
        <taxon>Bacteria</taxon>
        <taxon>Bacillati</taxon>
        <taxon>Actinomycetota</taxon>
        <taxon>Actinomycetes</taxon>
        <taxon>Pseudonocardiales</taxon>
        <taxon>Pseudonocardiaceae</taxon>
        <taxon>Actinoalloteichus</taxon>
    </lineage>
</organism>
<evidence type="ECO:0000256" key="1">
    <source>
        <dbReference type="ARBA" id="ARBA00022741"/>
    </source>
</evidence>
<dbReference type="RefSeq" id="WP_069851550.1">
    <property type="nucleotide sequence ID" value="NZ_CP014859.1"/>
</dbReference>
<feature type="compositionally biased region" description="Low complexity" evidence="9">
    <location>
        <begin position="380"/>
        <end position="390"/>
    </location>
</feature>
<keyword evidence="7" id="KW-0234">DNA repair</keyword>
<keyword evidence="5" id="KW-0067">ATP-binding</keyword>
<name>A0AAC9HV31_9PSEU</name>
<dbReference type="InterPro" id="IPR003593">
    <property type="entry name" value="AAA+_ATPase"/>
</dbReference>
<evidence type="ECO:0000256" key="8">
    <source>
        <dbReference type="ARBA" id="ARBA00023235"/>
    </source>
</evidence>
<keyword evidence="2" id="KW-0227">DNA damage</keyword>
<feature type="compositionally biased region" description="Basic residues" evidence="9">
    <location>
        <begin position="1390"/>
        <end position="1411"/>
    </location>
</feature>
<feature type="region of interest" description="Disordered" evidence="9">
    <location>
        <begin position="1137"/>
        <end position="1163"/>
    </location>
</feature>
<dbReference type="InterPro" id="IPR055367">
    <property type="entry name" value="WH4_Lhr"/>
</dbReference>
<keyword evidence="1" id="KW-0547">Nucleotide-binding</keyword>
<dbReference type="EC" id="3.6.4.-" evidence="12"/>
<dbReference type="PROSITE" id="PS51192">
    <property type="entry name" value="HELICASE_ATP_BIND_1"/>
    <property type="match status" value="1"/>
</dbReference>
<dbReference type="Pfam" id="PF00270">
    <property type="entry name" value="DEAD"/>
    <property type="match status" value="1"/>
</dbReference>
<evidence type="ECO:0000313" key="12">
    <source>
        <dbReference type="EMBL" id="AOS65090.1"/>
    </source>
</evidence>
<feature type="domain" description="Helicase ATP-binding" evidence="10">
    <location>
        <begin position="43"/>
        <end position="236"/>
    </location>
</feature>
<feature type="region of interest" description="Disordered" evidence="9">
    <location>
        <begin position="1388"/>
        <end position="1425"/>
    </location>
</feature>
<sequence>MTAGHGRAGAAPADDGVELFSPATRDWFTEAFPAPTSAQSGAWRAAASGGHALVIAPTGAGKTLAAFLWALDRLAVTGPTAEPRERCRVLYVSPMKALAVDVERNLRGPLAGIGRSAVRLGLPAPDITVGMRTGDTDATTRRSFNRTPPDVLVTTPESLFLLVTSAARESLRGVQTVIVDEVHAVAGGKRGAHLALSLERLDALLAAPAQRIGLSATVRPVAEIATFLAGGRPVEIVRPDHPKEVEVRVEVPVPDMSRLDEHAPESDVQSARTRRPAQAPDDASDSEPQIPAASIWPAVEQRVLDLVRAHRSTIVFVNSRRLAERLTARLNELVAMEADAAEPEAASLDAAPGPAEELDTGGSDATDGLLGDSPTPPATGSPTASSRTGPPADPRRFPAEAVGQSGVTTGAPAVVAKAHHGSMARLQRTEVEEELKAGLLPCVVATSSLELGIDMGAVDLVIQVEAPPSVAAGLQRVGRAGHHVDAVSTGVMLPKFRSDLVSCAVVAERMRGGAIEEIRFPRNPLDVLAQHIVAMVAMDQWSVDELAALVRRAAPFAELPGSALDSVLDMLAGRYPSEEFGELRARIVWDRGADVLHARPGAQRLAVTSGGTIPDRGLFLVTTPGGEGETGSRVGELDEEMVYESRVGDTFLLGTSSWRVQEITHDRVIVVPAPGQPARMPFWKGDSPGRPLELGIALGRFVREVVAAEPAEARRRAEEAGLDDWACGNLLAYLADQRAATGRVSDDRTVVLERFRDELGDWQWVVHSPFGDRVNAPWALLIAARLRDRLGIDPQIVHADDGIVLRLPAEVAEEHGEHTVGAEDILFDPDQVERLVSAEVGTSALFAARFRECAARSLLLPRWDPRRRSPLWRQRQRSAQLLTVAAQYERFPVMLETMRECLRDVYDLPGLVAVQRDASTRRIQVIEVQTPAPSPFARALLVGYVAMFLYGGDTPLAERRAAGLTLDPTLLGELLGSDAVRDLLDPTVLAEIEAALQRTDPEHRVSDVEGVADLLRFLGDLDREELIARGGLPEWAEELVTAGRAVVLSMAGTDRWVAVEDAARYRDALGVRLPAGLPRALLAPTSDALGELLIRYARGRGPFRAAQAAARFGVGVGPVTDRLDRLAAAGRLSRGELRPVESESANAPATLDGSASDATERGAAPTEYCDVEVLRRLRRGSLARLRAEVEPVEPAALGRFLPDWHGVPVLDVADQERQTVPAAPARQPVVATADDVLAVIEQLAGAPLPASALESMIMGTRLPGYLPAALDELTSAGEVIWCGAGALGGNDGWLALAPADLAELVLPPPVEDPGLDTELHRAVLAALEPGGLFFRTLVDRLGTWTAERGEPRHAEGEVVTALWELVWAGLVTNDTLAGLRALISGGGATHRARPVSPRGRRSGLRATRHGRPLSGTGGPPTVAGRWSLAPVRVTDPTRRAHAQAEALLARHGVLTRGSVEGERVPGGFAGVYRVLRAMEESGRCRRGLLVRGPSGAQFAMPGAVDGLREWSREAGRYRSAPGALVLAAADPAQPYGAALGWPTPIGAGAHRPGRKAGALVVSVDGEAVLYVERGGRSLLSFTEEQRELRLAASALVAVVRSGRVEPLVLTRTDGEQALGSRLAAVLTEAGFRSTPKGLRLRG</sequence>